<dbReference type="SUPFAM" id="SSF46894">
    <property type="entry name" value="C-terminal effector domain of the bipartite response regulators"/>
    <property type="match status" value="1"/>
</dbReference>
<dbReference type="PROSITE" id="PS50043">
    <property type="entry name" value="HTH_LUXR_2"/>
    <property type="match status" value="1"/>
</dbReference>
<accession>A0AB34U250</accession>
<dbReference type="InterPro" id="IPR016032">
    <property type="entry name" value="Sig_transdc_resp-reg_C-effctor"/>
</dbReference>
<evidence type="ECO:0000259" key="2">
    <source>
        <dbReference type="PROSITE" id="PS50043"/>
    </source>
</evidence>
<dbReference type="InterPro" id="IPR000792">
    <property type="entry name" value="Tscrpt_reg_LuxR_C"/>
</dbReference>
<evidence type="ECO:0000256" key="1">
    <source>
        <dbReference type="SAM" id="Phobius"/>
    </source>
</evidence>
<feature type="transmembrane region" description="Helical" evidence="1">
    <location>
        <begin position="93"/>
        <end position="111"/>
    </location>
</feature>
<dbReference type="Gene3D" id="1.10.10.10">
    <property type="entry name" value="Winged helix-like DNA-binding domain superfamily/Winged helix DNA-binding domain"/>
    <property type="match status" value="1"/>
</dbReference>
<dbReference type="AlphaFoldDB" id="A0AB34U250"/>
<evidence type="ECO:0000313" key="3">
    <source>
        <dbReference type="EMBL" id="KPX51920.1"/>
    </source>
</evidence>
<keyword evidence="1" id="KW-0812">Transmembrane</keyword>
<dbReference type="Pfam" id="PF00196">
    <property type="entry name" value="GerE"/>
    <property type="match status" value="1"/>
</dbReference>
<dbReference type="InterPro" id="IPR036388">
    <property type="entry name" value="WH-like_DNA-bd_sf"/>
</dbReference>
<sequence>MIVYFAHQEQHGAQGMTTVTITFAGFIGFLGRGAAPRELECLMAVASGMTSKEAARDLGISSGAIDKRLLALTTKLGVTRRAALVAEAFKRGLISPAAVLAILLVAHGAIVSEPMTKVRRSGGSESKIESRIAARRVEASLAA</sequence>
<keyword evidence="1" id="KW-0472">Membrane</keyword>
<dbReference type="GO" id="GO:0006355">
    <property type="term" value="P:regulation of DNA-templated transcription"/>
    <property type="evidence" value="ECO:0007669"/>
    <property type="project" value="InterPro"/>
</dbReference>
<dbReference type="Proteomes" id="UP000050545">
    <property type="component" value="Unassembled WGS sequence"/>
</dbReference>
<name>A0AB34U250_PSEA0</name>
<proteinExistence type="predicted"/>
<keyword evidence="1" id="KW-1133">Transmembrane helix</keyword>
<protein>
    <submittedName>
        <fullName evidence="3">Transcriptional regulator, LuxR family</fullName>
    </submittedName>
</protein>
<organism evidence="3 4">
    <name type="scientific">Pseudomonas amygdali pv. hibisci</name>
    <dbReference type="NCBI Taxonomy" id="251723"/>
    <lineage>
        <taxon>Bacteria</taxon>
        <taxon>Pseudomonadati</taxon>
        <taxon>Pseudomonadota</taxon>
        <taxon>Gammaproteobacteria</taxon>
        <taxon>Pseudomonadales</taxon>
        <taxon>Pseudomonadaceae</taxon>
        <taxon>Pseudomonas</taxon>
        <taxon>Pseudomonas amygdali</taxon>
    </lineage>
</organism>
<gene>
    <name evidence="3" type="ORF">ALO67_03756</name>
</gene>
<dbReference type="SMART" id="SM00421">
    <property type="entry name" value="HTH_LUXR"/>
    <property type="match status" value="1"/>
</dbReference>
<feature type="domain" description="HTH luxR-type" evidence="2">
    <location>
        <begin position="30"/>
        <end position="92"/>
    </location>
</feature>
<dbReference type="GO" id="GO:0003677">
    <property type="term" value="F:DNA binding"/>
    <property type="evidence" value="ECO:0007669"/>
    <property type="project" value="InterPro"/>
</dbReference>
<comment type="caution">
    <text evidence="3">The sequence shown here is derived from an EMBL/GenBank/DDBJ whole genome shotgun (WGS) entry which is preliminary data.</text>
</comment>
<dbReference type="EMBL" id="LJQN01000141">
    <property type="protein sequence ID" value="KPX51920.1"/>
    <property type="molecule type" value="Genomic_DNA"/>
</dbReference>
<evidence type="ECO:0000313" key="4">
    <source>
        <dbReference type="Proteomes" id="UP000050545"/>
    </source>
</evidence>
<reference evidence="3 4" key="1">
    <citation type="submission" date="2015-09" db="EMBL/GenBank/DDBJ databases">
        <title>Genome announcement of multiple Pseudomonas syringae strains.</title>
        <authorList>
            <person name="Thakur S."/>
            <person name="Wang P.W."/>
            <person name="Gong Y."/>
            <person name="Weir B.S."/>
            <person name="Guttman D.S."/>
        </authorList>
    </citation>
    <scope>NUCLEOTIDE SEQUENCE [LARGE SCALE GENOMIC DNA]</scope>
    <source>
        <strain evidence="3 4">ICMP9623</strain>
    </source>
</reference>